<proteinExistence type="predicted"/>
<comment type="caution">
    <text evidence="2">The sequence shown here is derived from an EMBL/GenBank/DDBJ whole genome shotgun (WGS) entry which is preliminary data.</text>
</comment>
<name>A0ABN9WQU0_9DINO</name>
<feature type="compositionally biased region" description="Basic and acidic residues" evidence="1">
    <location>
        <begin position="81"/>
        <end position="94"/>
    </location>
</feature>
<accession>A0ABN9WQU0</accession>
<feature type="non-terminal residue" evidence="2">
    <location>
        <position position="145"/>
    </location>
</feature>
<dbReference type="EMBL" id="CAUYUJ010019165">
    <property type="protein sequence ID" value="CAK0889049.1"/>
    <property type="molecule type" value="Genomic_DNA"/>
</dbReference>
<dbReference type="Proteomes" id="UP001189429">
    <property type="component" value="Unassembled WGS sequence"/>
</dbReference>
<feature type="region of interest" description="Disordered" evidence="1">
    <location>
        <begin position="36"/>
        <end position="145"/>
    </location>
</feature>
<evidence type="ECO:0000313" key="3">
    <source>
        <dbReference type="Proteomes" id="UP001189429"/>
    </source>
</evidence>
<gene>
    <name evidence="2" type="ORF">PCOR1329_LOCUS69702</name>
</gene>
<sequence>MLTDDHRHFVDQKSQTDHLLRLTSVISDHIAAAVPEDGRQALEGGGAPGQAHVQARQGLQDLRHGDQPAGGFPWQQSHGAQGDRGEAEDQHCGHPDAPGEGGRHPQEEAGVHREEHRRGQGKGAAGDVKRIAGRHREAVGVHHQD</sequence>
<reference evidence="2" key="1">
    <citation type="submission" date="2023-10" db="EMBL/GenBank/DDBJ databases">
        <authorList>
            <person name="Chen Y."/>
            <person name="Shah S."/>
            <person name="Dougan E. K."/>
            <person name="Thang M."/>
            <person name="Chan C."/>
        </authorList>
    </citation>
    <scope>NUCLEOTIDE SEQUENCE [LARGE SCALE GENOMIC DNA]</scope>
</reference>
<organism evidence="2 3">
    <name type="scientific">Prorocentrum cordatum</name>
    <dbReference type="NCBI Taxonomy" id="2364126"/>
    <lineage>
        <taxon>Eukaryota</taxon>
        <taxon>Sar</taxon>
        <taxon>Alveolata</taxon>
        <taxon>Dinophyceae</taxon>
        <taxon>Prorocentrales</taxon>
        <taxon>Prorocentraceae</taxon>
        <taxon>Prorocentrum</taxon>
    </lineage>
</organism>
<keyword evidence="3" id="KW-1185">Reference proteome</keyword>
<feature type="compositionally biased region" description="Basic and acidic residues" evidence="1">
    <location>
        <begin position="101"/>
        <end position="118"/>
    </location>
</feature>
<feature type="compositionally biased region" description="Basic and acidic residues" evidence="1">
    <location>
        <begin position="127"/>
        <end position="145"/>
    </location>
</feature>
<evidence type="ECO:0000313" key="2">
    <source>
        <dbReference type="EMBL" id="CAK0889049.1"/>
    </source>
</evidence>
<evidence type="ECO:0000256" key="1">
    <source>
        <dbReference type="SAM" id="MobiDB-lite"/>
    </source>
</evidence>
<protein>
    <submittedName>
        <fullName evidence="2">Uncharacterized protein</fullName>
    </submittedName>
</protein>